<dbReference type="Proteomes" id="UP000256690">
    <property type="component" value="Unassembled WGS sequence"/>
</dbReference>
<sequence>MARGPWSTSDCGSGGDSAELPRAVSKKAPSIKAKHLVSLDFAPVSRSSYLLDELHLVKPEMVDTSISVPERSRNTANAITSADGALAAKPLWACSTGAIVGHAPGQSMADDASEGRSNCVHVSNRLGCSGSGYLQGHRPWGLSIAQMDAQRQQPPTLELRVMMRLLTRVASIAEILGLDSRSSSGRTVAGRVFEPLNGADCILGHTEVCDGGETGCH</sequence>
<dbReference type="RefSeq" id="XP_026603468.1">
    <property type="nucleotide sequence ID" value="XM_026747636.1"/>
</dbReference>
<accession>A0A3D8RXN5</accession>
<reference evidence="2 3" key="1">
    <citation type="journal article" date="2018" name="IMA Fungus">
        <title>IMA Genome-F 9: Draft genome sequence of Annulohypoxylon stygium, Aspergillus mulundensis, Berkeleyomyces basicola (syn. Thielaviopsis basicola), Ceratocystis smalleyi, two Cercospora beticola strains, Coleophoma cylindrospora, Fusarium fracticaudum, Phialophora cf. hyalina, and Morchella septimelata.</title>
        <authorList>
            <person name="Wingfield B.D."/>
            <person name="Bills G.F."/>
            <person name="Dong Y."/>
            <person name="Huang W."/>
            <person name="Nel W.J."/>
            <person name="Swalarsk-Parry B.S."/>
            <person name="Vaghefi N."/>
            <person name="Wilken P.M."/>
            <person name="An Z."/>
            <person name="de Beer Z.W."/>
            <person name="De Vos L."/>
            <person name="Chen L."/>
            <person name="Duong T.A."/>
            <person name="Gao Y."/>
            <person name="Hammerbacher A."/>
            <person name="Kikkert J.R."/>
            <person name="Li Y."/>
            <person name="Li H."/>
            <person name="Li K."/>
            <person name="Li Q."/>
            <person name="Liu X."/>
            <person name="Ma X."/>
            <person name="Naidoo K."/>
            <person name="Pethybridge S.J."/>
            <person name="Sun J."/>
            <person name="Steenkamp E.T."/>
            <person name="van der Nest M.A."/>
            <person name="van Wyk S."/>
            <person name="Wingfield M.J."/>
            <person name="Xiong C."/>
            <person name="Yue Q."/>
            <person name="Zhang X."/>
        </authorList>
    </citation>
    <scope>NUCLEOTIDE SEQUENCE [LARGE SCALE GENOMIC DNA]</scope>
    <source>
        <strain evidence="2 3">DSM 5745</strain>
    </source>
</reference>
<name>A0A3D8RXN5_9EURO</name>
<gene>
    <name evidence="2" type="ORF">DSM5745_05620</name>
</gene>
<feature type="compositionally biased region" description="Polar residues" evidence="1">
    <location>
        <begin position="1"/>
        <end position="11"/>
    </location>
</feature>
<dbReference type="EMBL" id="PVWQ01000006">
    <property type="protein sequence ID" value="RDW78768.1"/>
    <property type="molecule type" value="Genomic_DNA"/>
</dbReference>
<dbReference type="AlphaFoldDB" id="A0A3D8RXN5"/>
<dbReference type="GeneID" id="38115990"/>
<feature type="region of interest" description="Disordered" evidence="1">
    <location>
        <begin position="1"/>
        <end position="22"/>
    </location>
</feature>
<evidence type="ECO:0000256" key="1">
    <source>
        <dbReference type="SAM" id="MobiDB-lite"/>
    </source>
</evidence>
<protein>
    <submittedName>
        <fullName evidence="2">Uncharacterized protein</fullName>
    </submittedName>
</protein>
<evidence type="ECO:0000313" key="2">
    <source>
        <dbReference type="EMBL" id="RDW78768.1"/>
    </source>
</evidence>
<keyword evidence="3" id="KW-1185">Reference proteome</keyword>
<organism evidence="2 3">
    <name type="scientific">Aspergillus mulundensis</name>
    <dbReference type="NCBI Taxonomy" id="1810919"/>
    <lineage>
        <taxon>Eukaryota</taxon>
        <taxon>Fungi</taxon>
        <taxon>Dikarya</taxon>
        <taxon>Ascomycota</taxon>
        <taxon>Pezizomycotina</taxon>
        <taxon>Eurotiomycetes</taxon>
        <taxon>Eurotiomycetidae</taxon>
        <taxon>Eurotiales</taxon>
        <taxon>Aspergillaceae</taxon>
        <taxon>Aspergillus</taxon>
        <taxon>Aspergillus subgen. Nidulantes</taxon>
    </lineage>
</organism>
<evidence type="ECO:0000313" key="3">
    <source>
        <dbReference type="Proteomes" id="UP000256690"/>
    </source>
</evidence>
<proteinExistence type="predicted"/>
<comment type="caution">
    <text evidence="2">The sequence shown here is derived from an EMBL/GenBank/DDBJ whole genome shotgun (WGS) entry which is preliminary data.</text>
</comment>